<proteinExistence type="predicted"/>
<evidence type="ECO:0000313" key="2">
    <source>
        <dbReference type="Proteomes" id="UP000324222"/>
    </source>
</evidence>
<name>A0A5B7H4Y0_PORTR</name>
<dbReference type="AlphaFoldDB" id="A0A5B7H4Y0"/>
<keyword evidence="2" id="KW-1185">Reference proteome</keyword>
<protein>
    <submittedName>
        <fullName evidence="1">Uncharacterized protein</fullName>
    </submittedName>
</protein>
<dbReference type="Proteomes" id="UP000324222">
    <property type="component" value="Unassembled WGS sequence"/>
</dbReference>
<gene>
    <name evidence="1" type="ORF">E2C01_060328</name>
</gene>
<evidence type="ECO:0000313" key="1">
    <source>
        <dbReference type="EMBL" id="MPC66182.1"/>
    </source>
</evidence>
<comment type="caution">
    <text evidence="1">The sequence shown here is derived from an EMBL/GenBank/DDBJ whole genome shotgun (WGS) entry which is preliminary data.</text>
</comment>
<organism evidence="1 2">
    <name type="scientific">Portunus trituberculatus</name>
    <name type="common">Swimming crab</name>
    <name type="synonym">Neptunus trituberculatus</name>
    <dbReference type="NCBI Taxonomy" id="210409"/>
    <lineage>
        <taxon>Eukaryota</taxon>
        <taxon>Metazoa</taxon>
        <taxon>Ecdysozoa</taxon>
        <taxon>Arthropoda</taxon>
        <taxon>Crustacea</taxon>
        <taxon>Multicrustacea</taxon>
        <taxon>Malacostraca</taxon>
        <taxon>Eumalacostraca</taxon>
        <taxon>Eucarida</taxon>
        <taxon>Decapoda</taxon>
        <taxon>Pleocyemata</taxon>
        <taxon>Brachyura</taxon>
        <taxon>Eubrachyura</taxon>
        <taxon>Portunoidea</taxon>
        <taxon>Portunidae</taxon>
        <taxon>Portuninae</taxon>
        <taxon>Portunus</taxon>
    </lineage>
</organism>
<sequence length="64" mass="7536">MRRYGESWRWIAGSGLRGVLLVVRLTRLKRTTHPSIKAPRPPTSLLREGGVLRLLLWFVNRERR</sequence>
<reference evidence="1 2" key="1">
    <citation type="submission" date="2019-05" db="EMBL/GenBank/DDBJ databases">
        <title>Another draft genome of Portunus trituberculatus and its Hox gene families provides insights of decapod evolution.</title>
        <authorList>
            <person name="Jeong J.-H."/>
            <person name="Song I."/>
            <person name="Kim S."/>
            <person name="Choi T."/>
            <person name="Kim D."/>
            <person name="Ryu S."/>
            <person name="Kim W."/>
        </authorList>
    </citation>
    <scope>NUCLEOTIDE SEQUENCE [LARGE SCALE GENOMIC DNA]</scope>
    <source>
        <tissue evidence="1">Muscle</tissue>
    </source>
</reference>
<dbReference type="EMBL" id="VSRR010024408">
    <property type="protein sequence ID" value="MPC66182.1"/>
    <property type="molecule type" value="Genomic_DNA"/>
</dbReference>
<accession>A0A5B7H4Y0</accession>